<dbReference type="PATRIC" id="fig|888810.3.peg.1663"/>
<dbReference type="Pfam" id="PF07963">
    <property type="entry name" value="N_methyl"/>
    <property type="match status" value="1"/>
</dbReference>
<dbReference type="NCBIfam" id="TIGR02532">
    <property type="entry name" value="IV_pilin_GFxxxE"/>
    <property type="match status" value="1"/>
</dbReference>
<evidence type="ECO:0000256" key="1">
    <source>
        <dbReference type="ARBA" id="ARBA00004241"/>
    </source>
</evidence>
<comment type="caution">
    <text evidence="5">The sequence shown here is derived from an EMBL/GenBank/DDBJ whole genome shotgun (WGS) entry which is preliminary data.</text>
</comment>
<dbReference type="PROSITE" id="PS50234">
    <property type="entry name" value="VWFA"/>
    <property type="match status" value="1"/>
</dbReference>
<evidence type="ECO:0000256" key="3">
    <source>
        <dbReference type="SAM" id="Phobius"/>
    </source>
</evidence>
<sequence>MNKGEQMNKLKKGFTLVELMVSIMLTSMVLLIVGVIFNTMFTSRKLIQQEASIQADMRTSMQYVDRTISKSTAIFILDDSKYGNKSKFTKGWSYVGLSEDGKKILNYIWDKANNDWIIRELGTKSLYDLKMELDFKKNDDYKDNRLVSYELKGKYAGSQNQLSIHTAMSALNTKQVFSKVAKGKRGIALAYRDDPIEGQANVAISFVFDASGSMEFSLDGTEKVNPYSNNPLKNRSRIDILREKTKKMMADLQPIGNVSVNLVQFNSHASFVQQNFIELDKGLTSINSAIDNLNPEHATNPGDGLRYGMVSLQSNAAQLKYVVLLTDGVPNSYMVGPQYNYWGNKIETRTRDGFVNQAYFNTWRYDLSTGFHSTRANSAFAGGNPSWAVDGSIEYSGEVAKQFKKGIKRVNVIGFSAKEADKQQGSRLTAAIKEGVPETSYTDVSDDKQLEQTFADIKKQVEQDLWFVNGP</sequence>
<dbReference type="GO" id="GO:0009986">
    <property type="term" value="C:cell surface"/>
    <property type="evidence" value="ECO:0007669"/>
    <property type="project" value="UniProtKB-SubCell"/>
</dbReference>
<evidence type="ECO:0000259" key="4">
    <source>
        <dbReference type="PROSITE" id="PS50234"/>
    </source>
</evidence>
<feature type="transmembrane region" description="Helical" evidence="3">
    <location>
        <begin position="21"/>
        <end position="41"/>
    </location>
</feature>
<dbReference type="AlphaFoldDB" id="F0IAE6"/>
<name>F0IAE6_STRSA</name>
<dbReference type="Pfam" id="PF00092">
    <property type="entry name" value="VWA"/>
    <property type="match status" value="1"/>
</dbReference>
<feature type="domain" description="VWFA" evidence="4">
    <location>
        <begin position="203"/>
        <end position="332"/>
    </location>
</feature>
<evidence type="ECO:0000313" key="5">
    <source>
        <dbReference type="EMBL" id="EGD31286.1"/>
    </source>
</evidence>
<dbReference type="GO" id="GO:0030420">
    <property type="term" value="P:establishment of competence for transformation"/>
    <property type="evidence" value="ECO:0007669"/>
    <property type="project" value="UniProtKB-KW"/>
</dbReference>
<dbReference type="SUPFAM" id="SSF53300">
    <property type="entry name" value="vWA-like"/>
    <property type="match status" value="1"/>
</dbReference>
<protein>
    <submittedName>
        <fullName evidence="5">Fused nitric oxide reductase NorD/von Willebrand factor type A domain protein</fullName>
    </submittedName>
</protein>
<keyword evidence="3" id="KW-1133">Transmembrane helix</keyword>
<dbReference type="CDD" id="cd00198">
    <property type="entry name" value="vWFA"/>
    <property type="match status" value="1"/>
</dbReference>
<keyword evidence="3" id="KW-0472">Membrane</keyword>
<organism evidence="5 6">
    <name type="scientific">Streptococcus sanguinis SK115</name>
    <dbReference type="NCBI Taxonomy" id="888810"/>
    <lineage>
        <taxon>Bacteria</taxon>
        <taxon>Bacillati</taxon>
        <taxon>Bacillota</taxon>
        <taxon>Bacilli</taxon>
        <taxon>Lactobacillales</taxon>
        <taxon>Streptococcaceae</taxon>
        <taxon>Streptococcus</taxon>
    </lineage>
</organism>
<keyword evidence="2" id="KW-0178">Competence</keyword>
<dbReference type="SMART" id="SM00327">
    <property type="entry name" value="VWA"/>
    <property type="match status" value="1"/>
</dbReference>
<dbReference type="Gene3D" id="3.40.50.410">
    <property type="entry name" value="von Willebrand factor, type A domain"/>
    <property type="match status" value="1"/>
</dbReference>
<dbReference type="PROSITE" id="PS00409">
    <property type="entry name" value="PROKAR_NTER_METHYL"/>
    <property type="match status" value="1"/>
</dbReference>
<dbReference type="InterPro" id="IPR036465">
    <property type="entry name" value="vWFA_dom_sf"/>
</dbReference>
<reference evidence="5 6" key="1">
    <citation type="submission" date="2011-02" db="EMBL/GenBank/DDBJ databases">
        <authorList>
            <person name="Muzny D."/>
            <person name="Qin X."/>
            <person name="Deng J."/>
            <person name="Jiang H."/>
            <person name="Liu Y."/>
            <person name="Qu J."/>
            <person name="Song X.-Z."/>
            <person name="Zhang L."/>
            <person name="Thornton R."/>
            <person name="Coyle M."/>
            <person name="Francisco L."/>
            <person name="Jackson L."/>
            <person name="Javaid M."/>
            <person name="Korchina V."/>
            <person name="Kovar C."/>
            <person name="Mata R."/>
            <person name="Mathew T."/>
            <person name="Ngo R."/>
            <person name="Nguyen L."/>
            <person name="Nguyen N."/>
            <person name="Okwuonu G."/>
            <person name="Ongeri F."/>
            <person name="Pham C."/>
            <person name="Simmons D."/>
            <person name="Wilczek-Boney K."/>
            <person name="Hale W."/>
            <person name="Jakkamsetti A."/>
            <person name="Pham P."/>
            <person name="Ruth R."/>
            <person name="San Lucas F."/>
            <person name="Warren J."/>
            <person name="Zhang J."/>
            <person name="Zhao Z."/>
            <person name="Zhou C."/>
            <person name="Zhu D."/>
            <person name="Lee S."/>
            <person name="Bess C."/>
            <person name="Blankenburg K."/>
            <person name="Forbes L."/>
            <person name="Fu Q."/>
            <person name="Gubbala S."/>
            <person name="Hirani K."/>
            <person name="Jayaseelan J.C."/>
            <person name="Lara F."/>
            <person name="Munidasa M."/>
            <person name="Palculict T."/>
            <person name="Patil S."/>
            <person name="Pu L.-L."/>
            <person name="Saada N."/>
            <person name="Tang L."/>
            <person name="Weissenberger G."/>
            <person name="Zhu Y."/>
            <person name="Hemphill L."/>
            <person name="Shang Y."/>
            <person name="Youmans B."/>
            <person name="Ayvaz T."/>
            <person name="Ross M."/>
            <person name="Santibanez J."/>
            <person name="Aqrawi P."/>
            <person name="Gross S."/>
            <person name="Joshi V."/>
            <person name="Fowler G."/>
            <person name="Nazareth L."/>
            <person name="Reid J."/>
            <person name="Worley K."/>
            <person name="Petrosino J."/>
            <person name="Highlander S."/>
            <person name="Gibbs R."/>
        </authorList>
    </citation>
    <scope>NUCLEOTIDE SEQUENCE [LARGE SCALE GENOMIC DNA]</scope>
    <source>
        <strain evidence="5 6">SK115</strain>
    </source>
</reference>
<keyword evidence="3" id="KW-0812">Transmembrane</keyword>
<evidence type="ECO:0000256" key="2">
    <source>
        <dbReference type="ARBA" id="ARBA00023287"/>
    </source>
</evidence>
<dbReference type="RefSeq" id="WP_002907542.1">
    <property type="nucleotide sequence ID" value="NZ_GL872408.1"/>
</dbReference>
<proteinExistence type="predicted"/>
<dbReference type="InterPro" id="IPR002035">
    <property type="entry name" value="VWF_A"/>
</dbReference>
<comment type="subcellular location">
    <subcellularLocation>
        <location evidence="1">Cell surface</location>
    </subcellularLocation>
</comment>
<dbReference type="HOGENOM" id="CLU_597064_0_0_9"/>
<gene>
    <name evidence="5" type="primary">norD</name>
    <name evidence="5" type="ORF">HMPREF9382_1695</name>
</gene>
<dbReference type="EMBL" id="AEXW01000007">
    <property type="protein sequence ID" value="EGD31286.1"/>
    <property type="molecule type" value="Genomic_DNA"/>
</dbReference>
<dbReference type="InterPro" id="IPR012902">
    <property type="entry name" value="N_methyl_site"/>
</dbReference>
<accession>F0IAE6</accession>
<evidence type="ECO:0000313" key="6">
    <source>
        <dbReference type="Proteomes" id="UP000003351"/>
    </source>
</evidence>
<dbReference type="Proteomes" id="UP000003351">
    <property type="component" value="Unassembled WGS sequence"/>
</dbReference>